<dbReference type="InterPro" id="IPR036390">
    <property type="entry name" value="WH_DNA-bd_sf"/>
</dbReference>
<evidence type="ECO:0000256" key="5">
    <source>
        <dbReference type="ARBA" id="ARBA00022790"/>
    </source>
</evidence>
<dbReference type="EMBL" id="KZ155773">
    <property type="protein sequence ID" value="OUS48693.1"/>
    <property type="molecule type" value="Genomic_DNA"/>
</dbReference>
<keyword evidence="5" id="KW-0736">Signalosome</keyword>
<dbReference type="Pfam" id="PF01399">
    <property type="entry name" value="PCI"/>
    <property type="match status" value="1"/>
</dbReference>
<name>A0A1Y5IKQ9_OSTTA</name>
<protein>
    <submittedName>
        <fullName evidence="8">Cop9 signalosome complex subunit 1</fullName>
    </submittedName>
</protein>
<reference evidence="8" key="1">
    <citation type="submission" date="2017-04" db="EMBL/GenBank/DDBJ databases">
        <title>Population genomics of picophytoplankton unveils novel chromosome hypervariability.</title>
        <authorList>
            <consortium name="DOE Joint Genome Institute"/>
            <person name="Blanc-Mathieu R."/>
            <person name="Krasovec M."/>
            <person name="Hebrard M."/>
            <person name="Yau S."/>
            <person name="Desgranges E."/>
            <person name="Martin J."/>
            <person name="Schackwitz W."/>
            <person name="Kuo A."/>
            <person name="Salin G."/>
            <person name="Donnadieu C."/>
            <person name="Desdevises Y."/>
            <person name="Sanchez-Ferandin S."/>
            <person name="Moreau H."/>
            <person name="Rivals E."/>
            <person name="Grigoriev I.V."/>
            <person name="Grimsley N."/>
            <person name="Eyre-Walker A."/>
            <person name="Piganeau G."/>
        </authorList>
    </citation>
    <scope>NUCLEOTIDE SEQUENCE [LARGE SCALE GENOMIC DNA]</scope>
    <source>
        <strain evidence="8">RCC 1115</strain>
    </source>
</reference>
<evidence type="ECO:0000256" key="6">
    <source>
        <dbReference type="ARBA" id="ARBA00023242"/>
    </source>
</evidence>
<dbReference type="PANTHER" id="PTHR14145:SF2">
    <property type="entry name" value="COP9 SIGNALOSOME COMPLEX SUBUNIT 1"/>
    <property type="match status" value="1"/>
</dbReference>
<proteinExistence type="inferred from homology"/>
<organism evidence="8">
    <name type="scientific">Ostreococcus tauri</name>
    <name type="common">Marine green alga</name>
    <dbReference type="NCBI Taxonomy" id="70448"/>
    <lineage>
        <taxon>Eukaryota</taxon>
        <taxon>Viridiplantae</taxon>
        <taxon>Chlorophyta</taxon>
        <taxon>Mamiellophyceae</taxon>
        <taxon>Mamiellales</taxon>
        <taxon>Bathycoccaceae</taxon>
        <taxon>Ostreococcus</taxon>
    </lineage>
</organism>
<dbReference type="PROSITE" id="PS50250">
    <property type="entry name" value="PCI"/>
    <property type="match status" value="1"/>
</dbReference>
<dbReference type="Pfam" id="PF10602">
    <property type="entry name" value="RPN7"/>
    <property type="match status" value="1"/>
</dbReference>
<dbReference type="InterPro" id="IPR045135">
    <property type="entry name" value="Rpn7_N"/>
</dbReference>
<dbReference type="Proteomes" id="UP000195557">
    <property type="component" value="Unassembled WGS sequence"/>
</dbReference>
<dbReference type="SMART" id="SM00088">
    <property type="entry name" value="PINT"/>
    <property type="match status" value="1"/>
</dbReference>
<keyword evidence="4" id="KW-0963">Cytoplasm</keyword>
<feature type="domain" description="PCI" evidence="7">
    <location>
        <begin position="223"/>
        <end position="395"/>
    </location>
</feature>
<dbReference type="InterPro" id="IPR019585">
    <property type="entry name" value="Rpn7/CSN1"/>
</dbReference>
<dbReference type="PANTHER" id="PTHR14145">
    <property type="entry name" value="26S PROTESOME SUBUNIT 6"/>
    <property type="match status" value="1"/>
</dbReference>
<dbReference type="InterPro" id="IPR000717">
    <property type="entry name" value="PCI_dom"/>
</dbReference>
<comment type="similarity">
    <text evidence="3">Belongs to the CSN1 family.</text>
</comment>
<keyword evidence="6" id="KW-0539">Nucleus</keyword>
<comment type="subcellular location">
    <subcellularLocation>
        <location evidence="2">Cytoplasm</location>
    </subcellularLocation>
    <subcellularLocation>
        <location evidence="1">Nucleus</location>
    </subcellularLocation>
</comment>
<accession>A0A1Y5IKQ9</accession>
<evidence type="ECO:0000259" key="7">
    <source>
        <dbReference type="PROSITE" id="PS50250"/>
    </source>
</evidence>
<dbReference type="SUPFAM" id="SSF46785">
    <property type="entry name" value="Winged helix' DNA-binding domain"/>
    <property type="match status" value="1"/>
</dbReference>
<dbReference type="Gene3D" id="1.25.40.570">
    <property type="match status" value="1"/>
</dbReference>
<dbReference type="GO" id="GO:0008180">
    <property type="term" value="C:COP9 signalosome"/>
    <property type="evidence" value="ECO:0007669"/>
    <property type="project" value="UniProtKB-KW"/>
</dbReference>
<evidence type="ECO:0000256" key="3">
    <source>
        <dbReference type="ARBA" id="ARBA00008793"/>
    </source>
</evidence>
<sequence length="448" mass="50036">MRSRPSTLAIDFDALLSHYTGNALVDRLIVIAERTTDDVVALTALRHAKRVLEEAVNPFTMKPPAFANGALYQRAQATAKHRNISKSGVEFTDAWIEENARKSDAELRKLESGLTDLLTERVKENLRMQYVELGDHYYDRGDLKNALACYMRTRDYCSTPKHIVSMCLSVIAVSLEAENFAHVNVHANKALTTLDLIDGDEGVIVLRAKLACSSGIAALRMGRFKEAANKFTEIPMEIGTLYASMCATKDVATYGTLCALASFDRNGLRELVLDNKKSAFRAHLEAAAEVREVVNDFYNSKYTSCFATLDSMRDVLALDIHLGAHVETLYKQIRERALIQYVEPYISVDLTTMAMAFNTTPEALQEELVRLIATEKIRARIDATDNTLRATGENQRLKVFEQVISDGEKFEEETRAAILRVSLLRNDVITTALDGARARERASRSQPS</sequence>
<gene>
    <name evidence="8" type="ORF">BE221DRAFT_189455</name>
</gene>
<evidence type="ECO:0000256" key="4">
    <source>
        <dbReference type="ARBA" id="ARBA00022490"/>
    </source>
</evidence>
<evidence type="ECO:0000256" key="1">
    <source>
        <dbReference type="ARBA" id="ARBA00004123"/>
    </source>
</evidence>
<evidence type="ECO:0000313" key="8">
    <source>
        <dbReference type="EMBL" id="OUS48693.1"/>
    </source>
</evidence>
<dbReference type="GO" id="GO:0005737">
    <property type="term" value="C:cytoplasm"/>
    <property type="evidence" value="ECO:0007669"/>
    <property type="project" value="UniProtKB-SubCell"/>
</dbReference>
<dbReference type="AlphaFoldDB" id="A0A1Y5IKQ9"/>
<evidence type="ECO:0000256" key="2">
    <source>
        <dbReference type="ARBA" id="ARBA00004496"/>
    </source>
</evidence>
<dbReference type="eggNOG" id="KOG0686">
    <property type="taxonomic scope" value="Eukaryota"/>
</dbReference>